<dbReference type="SUPFAM" id="SSF47616">
    <property type="entry name" value="GST C-terminal domain-like"/>
    <property type="match status" value="1"/>
</dbReference>
<dbReference type="AlphaFoldDB" id="A0A679GIJ4"/>
<dbReference type="GeneID" id="57396473"/>
<dbReference type="GO" id="GO:0004364">
    <property type="term" value="F:glutathione transferase activity"/>
    <property type="evidence" value="ECO:0007669"/>
    <property type="project" value="TreeGrafter"/>
</dbReference>
<dbReference type="CDD" id="cd03194">
    <property type="entry name" value="GST_C_3"/>
    <property type="match status" value="1"/>
</dbReference>
<dbReference type="Pfam" id="PF13409">
    <property type="entry name" value="GST_N_2"/>
    <property type="match status" value="1"/>
</dbReference>
<dbReference type="RefSeq" id="WP_172432806.1">
    <property type="nucleotide sequence ID" value="NZ_AP022642.1"/>
</dbReference>
<keyword evidence="2" id="KW-0808">Transferase</keyword>
<dbReference type="Gene3D" id="3.40.30.10">
    <property type="entry name" value="Glutaredoxin"/>
    <property type="match status" value="1"/>
</dbReference>
<dbReference type="InterPro" id="IPR004045">
    <property type="entry name" value="Glutathione_S-Trfase_N"/>
</dbReference>
<dbReference type="KEGG" id="poj:PtoMrB4_12570"/>
<dbReference type="Pfam" id="PF13410">
    <property type="entry name" value="GST_C_2"/>
    <property type="match status" value="1"/>
</dbReference>
<dbReference type="InterPro" id="IPR036249">
    <property type="entry name" value="Thioredoxin-like_sf"/>
</dbReference>
<proteinExistence type="predicted"/>
<dbReference type="SUPFAM" id="SSF52833">
    <property type="entry name" value="Thioredoxin-like"/>
    <property type="match status" value="1"/>
</dbReference>
<gene>
    <name evidence="2" type="ORF">PtoMrB4_12570</name>
</gene>
<dbReference type="PROSITE" id="PS50404">
    <property type="entry name" value="GST_NTER"/>
    <property type="match status" value="1"/>
</dbReference>
<reference evidence="2 3" key="1">
    <citation type="journal article" date="2020" name="Microbiol. Resour. Announc.">
        <title>Complete genome sequence of Pseudomonas otitidis strain MrB4, isolated from Lake Biwa in Japan.</title>
        <authorList>
            <person name="Miyazaki K."/>
            <person name="Hase E."/>
            <person name="Maruya T."/>
        </authorList>
    </citation>
    <scope>NUCLEOTIDE SEQUENCE [LARGE SCALE GENOMIC DNA]</scope>
    <source>
        <strain evidence="2 3">MrB4</strain>
    </source>
</reference>
<evidence type="ECO:0000259" key="1">
    <source>
        <dbReference type="PROSITE" id="PS50404"/>
    </source>
</evidence>
<organism evidence="2 3">
    <name type="scientific">Metapseudomonas otitidis</name>
    <dbReference type="NCBI Taxonomy" id="319939"/>
    <lineage>
        <taxon>Bacteria</taxon>
        <taxon>Pseudomonadati</taxon>
        <taxon>Pseudomonadota</taxon>
        <taxon>Gammaproteobacteria</taxon>
        <taxon>Pseudomonadales</taxon>
        <taxon>Pseudomonadaceae</taxon>
        <taxon>Metapseudomonas</taxon>
    </lineage>
</organism>
<dbReference type="GO" id="GO:0016034">
    <property type="term" value="F:maleylacetoacetate isomerase activity"/>
    <property type="evidence" value="ECO:0007669"/>
    <property type="project" value="TreeGrafter"/>
</dbReference>
<dbReference type="Gene3D" id="1.20.1050.10">
    <property type="match status" value="1"/>
</dbReference>
<evidence type="ECO:0000313" key="3">
    <source>
        <dbReference type="Proteomes" id="UP000501237"/>
    </source>
</evidence>
<dbReference type="GO" id="GO:0006749">
    <property type="term" value="P:glutathione metabolic process"/>
    <property type="evidence" value="ECO:0007669"/>
    <property type="project" value="TreeGrafter"/>
</dbReference>
<protein>
    <submittedName>
        <fullName evidence="2">Glutathione S-transferase</fullName>
    </submittedName>
</protein>
<dbReference type="Proteomes" id="UP000501237">
    <property type="component" value="Chromosome"/>
</dbReference>
<sequence length="213" mass="23786">MPLNLVIGNKNYSSWSLRAWLAIELTGAAYDETLIPLFQPDSRQRLLTHSPTGKVPVLLTEAHGAIWDSLSIGEYLAERFPEAGLWPRDVAARALARSVCAEMHSGFMALRSHMPMDMARRQALDTVPAEVEADIQRVVALWAECRRRFGQGGPYLFGQPSLADAFFAPVASRLRSYAVALPDEAAAYVETLYQWPAFQRWYQAALEEAESSE</sequence>
<dbReference type="PANTHER" id="PTHR42673:SF4">
    <property type="entry name" value="MALEYLACETOACETATE ISOMERASE"/>
    <property type="match status" value="1"/>
</dbReference>
<dbReference type="InterPro" id="IPR040079">
    <property type="entry name" value="Glutathione_S-Trfase"/>
</dbReference>
<dbReference type="CDD" id="cd03043">
    <property type="entry name" value="GST_N_1"/>
    <property type="match status" value="1"/>
</dbReference>
<dbReference type="EMBL" id="AP022642">
    <property type="protein sequence ID" value="BCA27280.1"/>
    <property type="molecule type" value="Genomic_DNA"/>
</dbReference>
<name>A0A679GIJ4_9GAMM</name>
<accession>A0A679GIJ4</accession>
<feature type="domain" description="GST N-terminal" evidence="1">
    <location>
        <begin position="3"/>
        <end position="84"/>
    </location>
</feature>
<dbReference type="PANTHER" id="PTHR42673">
    <property type="entry name" value="MALEYLACETOACETATE ISOMERASE"/>
    <property type="match status" value="1"/>
</dbReference>
<dbReference type="SFLD" id="SFLDS00019">
    <property type="entry name" value="Glutathione_Transferase_(cytos"/>
    <property type="match status" value="1"/>
</dbReference>
<dbReference type="GO" id="GO:0006559">
    <property type="term" value="P:L-phenylalanine catabolic process"/>
    <property type="evidence" value="ECO:0007669"/>
    <property type="project" value="TreeGrafter"/>
</dbReference>
<dbReference type="InterPro" id="IPR036282">
    <property type="entry name" value="Glutathione-S-Trfase_C_sf"/>
</dbReference>
<evidence type="ECO:0000313" key="2">
    <source>
        <dbReference type="EMBL" id="BCA27280.1"/>
    </source>
</evidence>